<dbReference type="NCBIfam" id="TIGR03570">
    <property type="entry name" value="NeuD_NnaD"/>
    <property type="match status" value="1"/>
</dbReference>
<name>A0A0F0LSH0_9MICO</name>
<feature type="site" description="Increases basicity of active site His" evidence="3">
    <location>
        <position position="147"/>
    </location>
</feature>
<dbReference type="Gene3D" id="3.40.50.20">
    <property type="match status" value="1"/>
</dbReference>
<dbReference type="PANTHER" id="PTHR43300">
    <property type="entry name" value="ACETYLTRANSFERASE"/>
    <property type="match status" value="1"/>
</dbReference>
<keyword evidence="2" id="KW-0677">Repeat</keyword>
<dbReference type="InterPro" id="IPR041561">
    <property type="entry name" value="PglD_N"/>
</dbReference>
<protein>
    <submittedName>
        <fullName evidence="6">Putative acetyltransferase EpsM</fullName>
        <ecNumber evidence="6">2.3.1.-</ecNumber>
    </submittedName>
</protein>
<keyword evidence="1 6" id="KW-0808">Transferase</keyword>
<evidence type="ECO:0000256" key="3">
    <source>
        <dbReference type="PIRSR" id="PIRSR620019-1"/>
    </source>
</evidence>
<proteinExistence type="predicted"/>
<evidence type="ECO:0000313" key="6">
    <source>
        <dbReference type="EMBL" id="KJL34471.1"/>
    </source>
</evidence>
<accession>A0A0F0LSH0</accession>
<reference evidence="6 7" key="1">
    <citation type="submission" date="2015-02" db="EMBL/GenBank/DDBJ databases">
        <title>Draft genome sequences of ten Microbacterium spp. with emphasis on heavy metal contaminated environments.</title>
        <authorList>
            <person name="Corretto E."/>
        </authorList>
    </citation>
    <scope>NUCLEOTIDE SEQUENCE [LARGE SCALE GENOMIC DNA]</scope>
    <source>
        <strain evidence="6 7">ARN176</strain>
    </source>
</reference>
<evidence type="ECO:0000259" key="5">
    <source>
        <dbReference type="Pfam" id="PF17836"/>
    </source>
</evidence>
<dbReference type="SUPFAM" id="SSF51161">
    <property type="entry name" value="Trimeric LpxA-like enzymes"/>
    <property type="match status" value="1"/>
</dbReference>
<dbReference type="RefSeq" id="WP_045271072.1">
    <property type="nucleotide sequence ID" value="NZ_JYIX01000028.1"/>
</dbReference>
<feature type="domain" description="PglD N-terminal" evidence="5">
    <location>
        <begin position="4"/>
        <end position="91"/>
    </location>
</feature>
<dbReference type="InterPro" id="IPR001451">
    <property type="entry name" value="Hexapep"/>
</dbReference>
<dbReference type="InterPro" id="IPR050179">
    <property type="entry name" value="Trans_hexapeptide_repeat"/>
</dbReference>
<keyword evidence="7" id="KW-1185">Reference proteome</keyword>
<dbReference type="AlphaFoldDB" id="A0A0F0LSH0"/>
<feature type="active site" description="Proton acceptor" evidence="3">
    <location>
        <position position="146"/>
    </location>
</feature>
<dbReference type="InterPro" id="IPR011004">
    <property type="entry name" value="Trimer_LpxA-like_sf"/>
</dbReference>
<dbReference type="EMBL" id="JYIX01000028">
    <property type="protein sequence ID" value="KJL34471.1"/>
    <property type="molecule type" value="Genomic_DNA"/>
</dbReference>
<dbReference type="InterPro" id="IPR018357">
    <property type="entry name" value="Hexapep_transf_CS"/>
</dbReference>
<dbReference type="CDD" id="cd03360">
    <property type="entry name" value="LbH_AT_putative"/>
    <property type="match status" value="1"/>
</dbReference>
<evidence type="ECO:0000256" key="2">
    <source>
        <dbReference type="ARBA" id="ARBA00022737"/>
    </source>
</evidence>
<organism evidence="6 7">
    <name type="scientific">Microbacterium azadirachtae</name>
    <dbReference type="NCBI Taxonomy" id="582680"/>
    <lineage>
        <taxon>Bacteria</taxon>
        <taxon>Bacillati</taxon>
        <taxon>Actinomycetota</taxon>
        <taxon>Actinomycetes</taxon>
        <taxon>Micrococcales</taxon>
        <taxon>Microbacteriaceae</taxon>
        <taxon>Microbacterium</taxon>
    </lineage>
</organism>
<dbReference type="Gene3D" id="2.160.10.10">
    <property type="entry name" value="Hexapeptide repeat proteins"/>
    <property type="match status" value="1"/>
</dbReference>
<keyword evidence="6" id="KW-0012">Acyltransferase</keyword>
<dbReference type="PANTHER" id="PTHR43300:SF7">
    <property type="entry name" value="UDP-N-ACETYLBACILLOSAMINE N-ACETYLTRANSFERASE"/>
    <property type="match status" value="1"/>
</dbReference>
<dbReference type="EC" id="2.3.1.-" evidence="6"/>
<comment type="caution">
    <text evidence="6">The sequence shown here is derived from an EMBL/GenBank/DDBJ whole genome shotgun (WGS) entry which is preliminary data.</text>
</comment>
<dbReference type="STRING" id="582680.RS86_00957"/>
<dbReference type="PATRIC" id="fig|582680.6.peg.984"/>
<dbReference type="InterPro" id="IPR020019">
    <property type="entry name" value="AcTrfase_PglD-like"/>
</dbReference>
<feature type="binding site" evidence="4">
    <location>
        <position position="79"/>
    </location>
    <ligand>
        <name>substrate</name>
    </ligand>
</feature>
<dbReference type="Pfam" id="PF00132">
    <property type="entry name" value="Hexapep"/>
    <property type="match status" value="1"/>
</dbReference>
<evidence type="ECO:0000313" key="7">
    <source>
        <dbReference type="Proteomes" id="UP000033740"/>
    </source>
</evidence>
<dbReference type="PROSITE" id="PS00101">
    <property type="entry name" value="HEXAPEP_TRANSFERASES"/>
    <property type="match status" value="1"/>
</dbReference>
<dbReference type="Proteomes" id="UP000033740">
    <property type="component" value="Unassembled WGS sequence"/>
</dbReference>
<sequence>MPEDIIIVGAGGFGRETIDVVRAINATATEPVWNVLGVVDDGPSPVHGARLAALGIPHLGDIEELRSHVASARYVIGIGSPSVRAQLSERIDSWGGRAATLIHPAAVVGSEVRIGEGSVVCGGAQISTNIVLGRHVHINPGAIVGHDCRLEDYVSINPGAVISGDVRVDSGTLIGAGAVILQLLEVGPGALVAASACVTKNVPAGATVRGVPAR</sequence>
<evidence type="ECO:0000256" key="4">
    <source>
        <dbReference type="PIRSR" id="PIRSR620019-2"/>
    </source>
</evidence>
<gene>
    <name evidence="6" type="primary">epsM</name>
    <name evidence="6" type="ORF">RS86_00957</name>
</gene>
<dbReference type="GO" id="GO:0016746">
    <property type="term" value="F:acyltransferase activity"/>
    <property type="evidence" value="ECO:0007669"/>
    <property type="project" value="UniProtKB-KW"/>
</dbReference>
<evidence type="ECO:0000256" key="1">
    <source>
        <dbReference type="ARBA" id="ARBA00022679"/>
    </source>
</evidence>
<dbReference type="Pfam" id="PF17836">
    <property type="entry name" value="PglD_N"/>
    <property type="match status" value="1"/>
</dbReference>